<comment type="caution">
    <text evidence="2">The sequence shown here is derived from an EMBL/GenBank/DDBJ whole genome shotgun (WGS) entry which is preliminary data.</text>
</comment>
<accession>A0ABQ9GUZ1</accession>
<reference evidence="2 3" key="1">
    <citation type="submission" date="2023-02" db="EMBL/GenBank/DDBJ databases">
        <title>LHISI_Scaffold_Assembly.</title>
        <authorList>
            <person name="Stuart O.P."/>
            <person name="Cleave R."/>
            <person name="Magrath M.J.L."/>
            <person name="Mikheyev A.S."/>
        </authorList>
    </citation>
    <scope>NUCLEOTIDE SEQUENCE [LARGE SCALE GENOMIC DNA]</scope>
    <source>
        <strain evidence="2">Daus_M_001</strain>
        <tissue evidence="2">Leg muscle</tissue>
    </source>
</reference>
<feature type="compositionally biased region" description="Basic and acidic residues" evidence="1">
    <location>
        <begin position="916"/>
        <end position="927"/>
    </location>
</feature>
<evidence type="ECO:0000256" key="1">
    <source>
        <dbReference type="SAM" id="MobiDB-lite"/>
    </source>
</evidence>
<protein>
    <submittedName>
        <fullName evidence="2">Uncharacterized protein</fullName>
    </submittedName>
</protein>
<sequence length="1192" mass="129677">MQATPVSSGMIPTCENLGAAPPGIDPDPPPNGIVRHDSHMRESGVIRPGTEPGSPWWEASRLTAQPRSTIETIFTSDHFTRGKYHRDPEISWIHLATICTFDAQYDSYITDPETDNNLRLLDAAVAEWLACSPPNKANLVQSPAGSHPDFRMWESCSTMPLVGKFSRGSPVSPYLSFRCCSILTSIIILIGSQDLAQISSPNPHVSTWSVKLLNPVPSLTLPHQSLNSYSSESRQRILLRSSGTLPLNEPARRSAELHNPLEYRLFMSGNGMRKVAPVWLLVLGLMRKTASLLDWEVEVETPRHPGGVTSAAACKHPGLGTTTNPAIPLQSLLATSPGDVNCCVMKLANRRTRIMSGQGEGCRERSMVADRRTVHVAIHCTPFPYPSPVFGDLFPSPPMQSSFSEGCSVQGHATTPLRVFSAIRSPPLHHSKAPVHAPYHRSNTAKTCLMPATPSAYTSPEFTSGGLAPSNTMLHKTYPLPPQGQKAFSDDCPVHRGCCTATAIDFRQHSLPSPYTNQELIFRISRELPGPRSLGPPPFTSTPFPEHTFSDTINVSARNGGLLQGQSMSFYAPLSKLARFHPPDNPSSPPQLSLIIQSLQMSTYMHDNRRESRYFPSSLATPSAPANTQTSSRHTALGITQWVSLACLTSSVFHKHCKTSKTGSSPPQSAPQYAHQAAPQLAPQSAPQSASQSASQSAPQSAPHSASQLTPQSALQSAPHRKAAPQRFIQRFIQSAGVSLCDIMEFQSTFIFPRHYTQYHSLVPSETGWFLEGSSPGCCIPLTKEQGRPSSASEYTCTIALSTSQGVAGFVMRPRGSEVPRFVVSSLFKLFATVGHADGAALKHVATHMCKGFRRIELAPRVKRRGIRHRSDVAPTARSQVSVVAMLWGLPYLSTGSGCACRGADEPQRRNKAGPRHAESTSPREHLKELPPKNAIVSIMFVRARSEPIAVGCASFLRCDVLLVAAVEFARASPHSYAGLARQQWCDRNDATESRLYFLLYDDLLVTAVVFVASALTERCDTTAPRKHSCIFGIEQRWPNRRLPLRQQTTNVHAVDVGIIVHKTAEFSLQVIELANFSSTSNYARCATAHAQIIPLSLLPAPFSPPAITPVTTGHIATCILLPYLPLSIGIFVFARSALPRTVWIAYLPSSVVACDANRSGTSGDTARDSWQTCGHAAIFSSSYFLVPTPIA</sequence>
<organism evidence="2 3">
    <name type="scientific">Dryococelus australis</name>
    <dbReference type="NCBI Taxonomy" id="614101"/>
    <lineage>
        <taxon>Eukaryota</taxon>
        <taxon>Metazoa</taxon>
        <taxon>Ecdysozoa</taxon>
        <taxon>Arthropoda</taxon>
        <taxon>Hexapoda</taxon>
        <taxon>Insecta</taxon>
        <taxon>Pterygota</taxon>
        <taxon>Neoptera</taxon>
        <taxon>Polyneoptera</taxon>
        <taxon>Phasmatodea</taxon>
        <taxon>Verophasmatodea</taxon>
        <taxon>Anareolatae</taxon>
        <taxon>Phasmatidae</taxon>
        <taxon>Eurycanthinae</taxon>
        <taxon>Dryococelus</taxon>
    </lineage>
</organism>
<dbReference type="EMBL" id="JARBHB010000009">
    <property type="protein sequence ID" value="KAJ8875863.1"/>
    <property type="molecule type" value="Genomic_DNA"/>
</dbReference>
<feature type="region of interest" description="Disordered" evidence="1">
    <location>
        <begin position="658"/>
        <end position="721"/>
    </location>
</feature>
<dbReference type="Proteomes" id="UP001159363">
    <property type="component" value="Chromosome 8"/>
</dbReference>
<evidence type="ECO:0000313" key="2">
    <source>
        <dbReference type="EMBL" id="KAJ8875863.1"/>
    </source>
</evidence>
<proteinExistence type="predicted"/>
<name>A0ABQ9GUZ1_9NEOP</name>
<keyword evidence="3" id="KW-1185">Reference proteome</keyword>
<feature type="region of interest" description="Disordered" evidence="1">
    <location>
        <begin position="903"/>
        <end position="927"/>
    </location>
</feature>
<gene>
    <name evidence="2" type="ORF">PR048_023766</name>
</gene>
<feature type="compositionally biased region" description="Low complexity" evidence="1">
    <location>
        <begin position="664"/>
        <end position="708"/>
    </location>
</feature>
<evidence type="ECO:0000313" key="3">
    <source>
        <dbReference type="Proteomes" id="UP001159363"/>
    </source>
</evidence>